<evidence type="ECO:0000259" key="1">
    <source>
        <dbReference type="Pfam" id="PF01370"/>
    </source>
</evidence>
<feature type="domain" description="NAD-dependent epimerase/dehydratase" evidence="1">
    <location>
        <begin position="4"/>
        <end position="237"/>
    </location>
</feature>
<dbReference type="eggNOG" id="COG0451">
    <property type="taxonomic scope" value="Bacteria"/>
</dbReference>
<name>G0JLX7_9PROT</name>
<dbReference type="PRINTS" id="PR01713">
    <property type="entry name" value="NUCEPIMERASE"/>
</dbReference>
<dbReference type="InterPro" id="IPR050177">
    <property type="entry name" value="Lipid_A_modif_metabolic_enz"/>
</dbReference>
<proteinExistence type="predicted"/>
<dbReference type="RefSeq" id="WP_014030517.1">
    <property type="nucleotide sequence ID" value="NC_015942.1"/>
</dbReference>
<dbReference type="EMBL" id="CP002985">
    <property type="protein sequence ID" value="AEM49289.1"/>
    <property type="molecule type" value="Genomic_DNA"/>
</dbReference>
<gene>
    <name evidence="2" type="ORF">Acife_3230</name>
</gene>
<sequence>MKCLVLGGSGFIGSAVCDRLLRDGHQLRVLARPKIIPYRTFGPEEPMEWMRGDFLNVHDLREAVQGIDVAFHLVSTTLPKSANDDPIWDLQSNLVGALQLLQVLREQPVGRIIFASSGGTVYGPPRYLPIDEDHPTNPMTAYGITKLAIEKHLQMFTHLHGVPSIILRVANPYGPRQRIETAQGAVGIFLRCALAGEPVEIWGDGETTRDYLYISDVAEAFARALDYDGKEQVFNVGTGQGTSLNALVECIERVIDHPVQRVYRPARAFDVPVSVLDNTRIREVFGWAPQVDMNEGLILTLAGLRNSFAITQTQ</sequence>
<evidence type="ECO:0000313" key="3">
    <source>
        <dbReference type="Proteomes" id="UP000009220"/>
    </source>
</evidence>
<dbReference type="AlphaFoldDB" id="G0JLX7"/>
<dbReference type="InterPro" id="IPR001509">
    <property type="entry name" value="Epimerase_deHydtase"/>
</dbReference>
<dbReference type="SUPFAM" id="SSF51735">
    <property type="entry name" value="NAD(P)-binding Rossmann-fold domains"/>
    <property type="match status" value="1"/>
</dbReference>
<dbReference type="Proteomes" id="UP000009220">
    <property type="component" value="Chromosome"/>
</dbReference>
<dbReference type="HOGENOM" id="CLU_007383_1_7_6"/>
<dbReference type="STRING" id="743299.Acife_3230"/>
<dbReference type="Gene3D" id="3.40.50.720">
    <property type="entry name" value="NAD(P)-binding Rossmann-like Domain"/>
    <property type="match status" value="1"/>
</dbReference>
<dbReference type="PANTHER" id="PTHR43245:SF13">
    <property type="entry name" value="UDP-D-APIOSE_UDP-D-XYLOSE SYNTHASE 2"/>
    <property type="match status" value="1"/>
</dbReference>
<protein>
    <submittedName>
        <fullName evidence="2">NAD-dependent epimerase/dehydratase</fullName>
    </submittedName>
</protein>
<evidence type="ECO:0000313" key="2">
    <source>
        <dbReference type="EMBL" id="AEM49289.1"/>
    </source>
</evidence>
<accession>G0JLX7</accession>
<dbReference type="Pfam" id="PF01370">
    <property type="entry name" value="Epimerase"/>
    <property type="match status" value="1"/>
</dbReference>
<organism evidence="2 3">
    <name type="scientific">Acidithiobacillus ferrivorans SS3</name>
    <dbReference type="NCBI Taxonomy" id="743299"/>
    <lineage>
        <taxon>Bacteria</taxon>
        <taxon>Pseudomonadati</taxon>
        <taxon>Pseudomonadota</taxon>
        <taxon>Acidithiobacillia</taxon>
        <taxon>Acidithiobacillales</taxon>
        <taxon>Acidithiobacillaceae</taxon>
        <taxon>Acidithiobacillus</taxon>
    </lineage>
</organism>
<dbReference type="PANTHER" id="PTHR43245">
    <property type="entry name" value="BIFUNCTIONAL POLYMYXIN RESISTANCE PROTEIN ARNA"/>
    <property type="match status" value="1"/>
</dbReference>
<reference evidence="2 3" key="1">
    <citation type="journal article" date="2011" name="J. Bacteriol.">
        <title>Draft genome of the psychrotolerant acidophile Acidithiobacillus ferrivorans SS3.</title>
        <authorList>
            <person name="Liljeqvist M."/>
            <person name="Valdes J."/>
            <person name="Holmes D.S."/>
            <person name="Dopson M."/>
        </authorList>
    </citation>
    <scope>NUCLEOTIDE SEQUENCE [LARGE SCALE GENOMIC DNA]</scope>
    <source>
        <strain evidence="2 3">SS3</strain>
    </source>
</reference>
<dbReference type="InterPro" id="IPR036291">
    <property type="entry name" value="NAD(P)-bd_dom_sf"/>
</dbReference>
<dbReference type="KEGG" id="afi:Acife_3230"/>